<dbReference type="PIRSF" id="PIRSF018266">
    <property type="entry name" value="FecR"/>
    <property type="match status" value="1"/>
</dbReference>
<dbReference type="RefSeq" id="WP_345210465.1">
    <property type="nucleotide sequence ID" value="NZ_BAABFT010000003.1"/>
</dbReference>
<keyword evidence="1" id="KW-1133">Transmembrane helix</keyword>
<dbReference type="InterPro" id="IPR032508">
    <property type="entry name" value="FecR_C"/>
</dbReference>
<proteinExistence type="predicted"/>
<keyword evidence="1" id="KW-0812">Transmembrane</keyword>
<feature type="domain" description="Protein FecR C-terminal" evidence="3">
    <location>
        <begin position="269"/>
        <end position="338"/>
    </location>
</feature>
<dbReference type="EMBL" id="BAABFT010000003">
    <property type="protein sequence ID" value="GAA4317849.1"/>
    <property type="molecule type" value="Genomic_DNA"/>
</dbReference>
<dbReference type="InterPro" id="IPR012373">
    <property type="entry name" value="Ferrdict_sens_TM"/>
</dbReference>
<organism evidence="4 5">
    <name type="scientific">Mucilaginibacter gynuensis</name>
    <dbReference type="NCBI Taxonomy" id="1302236"/>
    <lineage>
        <taxon>Bacteria</taxon>
        <taxon>Pseudomonadati</taxon>
        <taxon>Bacteroidota</taxon>
        <taxon>Sphingobacteriia</taxon>
        <taxon>Sphingobacteriales</taxon>
        <taxon>Sphingobacteriaceae</taxon>
        <taxon>Mucilaginibacter</taxon>
    </lineage>
</organism>
<gene>
    <name evidence="4" type="ORF">GCM10023149_15610</name>
</gene>
<evidence type="ECO:0000256" key="1">
    <source>
        <dbReference type="SAM" id="Phobius"/>
    </source>
</evidence>
<accession>A0ABP8G698</accession>
<evidence type="ECO:0000313" key="4">
    <source>
        <dbReference type="EMBL" id="GAA4317849.1"/>
    </source>
</evidence>
<dbReference type="Pfam" id="PF04773">
    <property type="entry name" value="FecR"/>
    <property type="match status" value="1"/>
</dbReference>
<reference evidence="5" key="1">
    <citation type="journal article" date="2019" name="Int. J. Syst. Evol. Microbiol.">
        <title>The Global Catalogue of Microorganisms (GCM) 10K type strain sequencing project: providing services to taxonomists for standard genome sequencing and annotation.</title>
        <authorList>
            <consortium name="The Broad Institute Genomics Platform"/>
            <consortium name="The Broad Institute Genome Sequencing Center for Infectious Disease"/>
            <person name="Wu L."/>
            <person name="Ma J."/>
        </authorList>
    </citation>
    <scope>NUCLEOTIDE SEQUENCE [LARGE SCALE GENOMIC DNA]</scope>
    <source>
        <strain evidence="5">JCM 17705</strain>
    </source>
</reference>
<evidence type="ECO:0000313" key="5">
    <source>
        <dbReference type="Proteomes" id="UP001500582"/>
    </source>
</evidence>
<sequence length="339" mass="38025">MDNTNTKKNLIRKYINKQCTPQELQEIKKLMNSPGIDMLFEEVLSETWTELEAEQNIDQPHLNTQLNKFYNKLGNDTAGAAQQEAVVKKLNWRKYLSYAAVWTVVIMGFAGYRLFRSNNPASLPRVAMREIANPYGKRSKIILPDSSEVYLGAGSKLTVPESFTGNTRTISLQGEAFFQVTKNPAKPFIIRTGTIQTRVLGTSFKVDAFEGRAMEVAVVTGKVRVDQFAGGKQVSLAILTPGQKMTYANKQATVNEVPINDVSAWQDGKLVFKNQKMSEITEVLERWFNVKFQYKNAAKADERISITLQGNAPLNKIMKVLSATGHFKFSIDAKTVIIK</sequence>
<keyword evidence="5" id="KW-1185">Reference proteome</keyword>
<dbReference type="Gene3D" id="3.55.50.30">
    <property type="match status" value="1"/>
</dbReference>
<dbReference type="PANTHER" id="PTHR30273:SF2">
    <property type="entry name" value="PROTEIN FECR"/>
    <property type="match status" value="1"/>
</dbReference>
<comment type="caution">
    <text evidence="4">The sequence shown here is derived from an EMBL/GenBank/DDBJ whole genome shotgun (WGS) entry which is preliminary data.</text>
</comment>
<feature type="domain" description="FecR protein" evidence="2">
    <location>
        <begin position="136"/>
        <end position="224"/>
    </location>
</feature>
<dbReference type="Gene3D" id="2.60.120.1440">
    <property type="match status" value="1"/>
</dbReference>
<protein>
    <submittedName>
        <fullName evidence="4">FecR family protein</fullName>
    </submittedName>
</protein>
<evidence type="ECO:0000259" key="3">
    <source>
        <dbReference type="Pfam" id="PF16344"/>
    </source>
</evidence>
<name>A0ABP8G698_9SPHI</name>
<keyword evidence="1" id="KW-0472">Membrane</keyword>
<dbReference type="InterPro" id="IPR006860">
    <property type="entry name" value="FecR"/>
</dbReference>
<feature type="transmembrane region" description="Helical" evidence="1">
    <location>
        <begin position="95"/>
        <end position="115"/>
    </location>
</feature>
<evidence type="ECO:0000259" key="2">
    <source>
        <dbReference type="Pfam" id="PF04773"/>
    </source>
</evidence>
<dbReference type="Pfam" id="PF16344">
    <property type="entry name" value="FecR_C"/>
    <property type="match status" value="1"/>
</dbReference>
<dbReference type="PANTHER" id="PTHR30273">
    <property type="entry name" value="PERIPLASMIC SIGNAL SENSOR AND SIGMA FACTOR ACTIVATOR FECR-RELATED"/>
    <property type="match status" value="1"/>
</dbReference>
<dbReference type="Proteomes" id="UP001500582">
    <property type="component" value="Unassembled WGS sequence"/>
</dbReference>